<dbReference type="GO" id="GO:0016491">
    <property type="term" value="F:oxidoreductase activity"/>
    <property type="evidence" value="ECO:0007669"/>
    <property type="project" value="UniProtKB-KW"/>
</dbReference>
<evidence type="ECO:0000259" key="3">
    <source>
        <dbReference type="Pfam" id="PF01266"/>
    </source>
</evidence>
<dbReference type="RefSeq" id="WP_015636030.1">
    <property type="nucleotide sequence ID" value="NC_021237.1"/>
</dbReference>
<organism evidence="4 5">
    <name type="scientific">Pseudomonas protegens (strain DSM 19095 / LMG 27888 / CFBP 6595 / CHA0)</name>
    <dbReference type="NCBI Taxonomy" id="1124983"/>
    <lineage>
        <taxon>Bacteria</taxon>
        <taxon>Pseudomonadati</taxon>
        <taxon>Pseudomonadota</taxon>
        <taxon>Gammaproteobacteria</taxon>
        <taxon>Pseudomonadales</taxon>
        <taxon>Pseudomonadaceae</taxon>
        <taxon>Pseudomonas</taxon>
    </lineage>
</organism>
<evidence type="ECO:0000313" key="5">
    <source>
        <dbReference type="Proteomes" id="UP000013940"/>
    </source>
</evidence>
<proteinExistence type="predicted"/>
<dbReference type="InterPro" id="IPR006076">
    <property type="entry name" value="FAD-dep_OxRdtase"/>
</dbReference>
<accession>A0A2C9EP66</accession>
<dbReference type="GO" id="GO:0005737">
    <property type="term" value="C:cytoplasm"/>
    <property type="evidence" value="ECO:0007669"/>
    <property type="project" value="TreeGrafter"/>
</dbReference>
<dbReference type="Gene3D" id="3.30.9.10">
    <property type="entry name" value="D-Amino Acid Oxidase, subunit A, domain 2"/>
    <property type="match status" value="1"/>
</dbReference>
<dbReference type="EC" id="1.4.99.1" evidence="4"/>
<dbReference type="HOGENOM" id="CLU_007884_9_0_6"/>
<evidence type="ECO:0000256" key="2">
    <source>
        <dbReference type="SAM" id="Phobius"/>
    </source>
</evidence>
<gene>
    <name evidence="4" type="primary">dadA2</name>
    <name evidence="4" type="ORF">PFLCHA0_c36320</name>
</gene>
<protein>
    <submittedName>
        <fullName evidence="4">D-amino acid dehydrogenase small subunit DadA</fullName>
        <ecNumber evidence="4">1.4.99.1</ecNumber>
    </submittedName>
</protein>
<dbReference type="SUPFAM" id="SSF54373">
    <property type="entry name" value="FAD-linked reductases, C-terminal domain"/>
    <property type="match status" value="1"/>
</dbReference>
<dbReference type="Gene3D" id="3.50.50.60">
    <property type="entry name" value="FAD/NAD(P)-binding domain"/>
    <property type="match status" value="2"/>
</dbReference>
<reference evidence="5" key="1">
    <citation type="journal article" date="2014" name="Genome Announc.">
        <title>Full-genome sequence of the plant growth-promoting bacterium Pseudomonas protegens CHA0.</title>
        <authorList>
            <person name="Jousset A."/>
            <person name="Schuldes J."/>
            <person name="Keel C."/>
            <person name="Maurhofer M."/>
            <person name="Daniel R."/>
            <person name="Scheu S."/>
            <person name="Thuermer A."/>
        </authorList>
    </citation>
    <scope>NUCLEOTIDE SEQUENCE [LARGE SCALE GENOMIC DNA]</scope>
    <source>
        <strain evidence="5">DSM 19095 / LMG 27888 / CFBP 6595 / CHA0</strain>
    </source>
</reference>
<evidence type="ECO:0000256" key="1">
    <source>
        <dbReference type="ARBA" id="ARBA00023002"/>
    </source>
</evidence>
<dbReference type="SUPFAM" id="SSF51971">
    <property type="entry name" value="Nucleotide-binding domain"/>
    <property type="match status" value="1"/>
</dbReference>
<dbReference type="Pfam" id="PF01266">
    <property type="entry name" value="DAO"/>
    <property type="match status" value="1"/>
</dbReference>
<keyword evidence="1 4" id="KW-0560">Oxidoreductase</keyword>
<dbReference type="KEGG" id="pprc:PFLCHA0_c36320"/>
<evidence type="ECO:0000313" key="4">
    <source>
        <dbReference type="EMBL" id="AGL85399.1"/>
    </source>
</evidence>
<dbReference type="InterPro" id="IPR036188">
    <property type="entry name" value="FAD/NAD-bd_sf"/>
</dbReference>
<dbReference type="PANTHER" id="PTHR13847:SF289">
    <property type="entry name" value="GLYCINE OXIDASE"/>
    <property type="match status" value="1"/>
</dbReference>
<keyword evidence="2" id="KW-0812">Transmembrane</keyword>
<feature type="transmembrane region" description="Helical" evidence="2">
    <location>
        <begin position="12"/>
        <end position="32"/>
    </location>
</feature>
<keyword evidence="2" id="KW-0472">Membrane</keyword>
<dbReference type="PANTHER" id="PTHR13847">
    <property type="entry name" value="SARCOSINE DEHYDROGENASE-RELATED"/>
    <property type="match status" value="1"/>
</dbReference>
<dbReference type="Proteomes" id="UP000013940">
    <property type="component" value="Chromosome"/>
</dbReference>
<dbReference type="EMBL" id="CP003190">
    <property type="protein sequence ID" value="AGL85399.1"/>
    <property type="molecule type" value="Genomic_DNA"/>
</dbReference>
<sequence length="420" mass="46177">MIASQQQRGHAVVVGAGVVGLASALWLQRLGWRVTLLDRQPPGSGTSFGNACTFATYAVEPVATPGIWRQAPGMLLRRDSPLAIRPGYLLRIAPWLWRFLQSSSEPRVKAISHDLHSLLKPCMGAWQALFDDAGANDLVRHDGSLYIFEAHERQSAIDMLAYHQGFEVPMRLVQGPELRAMEPALNARAALALELPQVSRTLDPFALSQRLLRCFIERGGVFRRDELQGVERSAQDGERVLARLGSGEQLPAERLVLCSGAWSRRLAQSLGDEIPLDTERGYHVLFDQAGGLLSRPVCWGAGGFYLTPMAQGLRVAGTVEFGGLDAAPDPRRYHYLARAARRFLTLHHEPVSRWMGFRPSLPDSKPVLGQSRLLPQVHYNFGHGHVGLTLAAISGQLVAEQASGLTPSVNLQPFLAGRFR</sequence>
<feature type="domain" description="FAD dependent oxidoreductase" evidence="3">
    <location>
        <begin position="11"/>
        <end position="400"/>
    </location>
</feature>
<dbReference type="eggNOG" id="COG0665">
    <property type="taxonomic scope" value="Bacteria"/>
</dbReference>
<keyword evidence="2" id="KW-1133">Transmembrane helix</keyword>
<dbReference type="AlphaFoldDB" id="A0A2C9EP66"/>
<name>A0A2C9EP66_PSEPH</name>
<dbReference type="GeneID" id="57476619"/>